<feature type="domain" description="Glycosyltransferase subfamily 4-like N-terminal" evidence="4">
    <location>
        <begin position="17"/>
        <end position="200"/>
    </location>
</feature>
<dbReference type="GO" id="GO:0016758">
    <property type="term" value="F:hexosyltransferase activity"/>
    <property type="evidence" value="ECO:0007669"/>
    <property type="project" value="TreeGrafter"/>
</dbReference>
<gene>
    <name evidence="5" type="ORF">KVA01_21460</name>
</gene>
<evidence type="ECO:0000313" key="5">
    <source>
        <dbReference type="EMBL" id="GEC99991.1"/>
    </source>
</evidence>
<evidence type="ECO:0000256" key="2">
    <source>
        <dbReference type="ARBA" id="ARBA00022676"/>
    </source>
</evidence>
<dbReference type="PANTHER" id="PTHR45947:SF3">
    <property type="entry name" value="SULFOQUINOVOSYL TRANSFERASE SQD2"/>
    <property type="match status" value="1"/>
</dbReference>
<dbReference type="EMBL" id="BJNW01000021">
    <property type="protein sequence ID" value="GEC99991.1"/>
    <property type="molecule type" value="Genomic_DNA"/>
</dbReference>
<dbReference type="InterPro" id="IPR050194">
    <property type="entry name" value="Glycosyltransferase_grp1"/>
</dbReference>
<dbReference type="AlphaFoldDB" id="A0A4Y4D474"/>
<comment type="caution">
    <text evidence="5">The sequence shown here is derived from an EMBL/GenBank/DDBJ whole genome shotgun (WGS) entry which is preliminary data.</text>
</comment>
<keyword evidence="6" id="KW-1185">Reference proteome</keyword>
<dbReference type="Gene3D" id="3.40.50.2000">
    <property type="entry name" value="Glycogen Phosphorylase B"/>
    <property type="match status" value="2"/>
</dbReference>
<evidence type="ECO:0000313" key="6">
    <source>
        <dbReference type="Proteomes" id="UP000315730"/>
    </source>
</evidence>
<dbReference type="Proteomes" id="UP000315730">
    <property type="component" value="Unassembled WGS sequence"/>
</dbReference>
<keyword evidence="2" id="KW-0328">Glycosyltransferase</keyword>
<dbReference type="PANTHER" id="PTHR45947">
    <property type="entry name" value="SULFOQUINOVOSYL TRANSFERASE SQD2"/>
    <property type="match status" value="1"/>
</dbReference>
<dbReference type="SUPFAM" id="SSF53756">
    <property type="entry name" value="UDP-Glycosyltransferase/glycogen phosphorylase"/>
    <property type="match status" value="1"/>
</dbReference>
<evidence type="ECO:0000256" key="1">
    <source>
        <dbReference type="ARBA" id="ARBA00021292"/>
    </source>
</evidence>
<dbReference type="Pfam" id="PF13579">
    <property type="entry name" value="Glyco_trans_4_4"/>
    <property type="match status" value="1"/>
</dbReference>
<proteinExistence type="predicted"/>
<dbReference type="GO" id="GO:1901137">
    <property type="term" value="P:carbohydrate derivative biosynthetic process"/>
    <property type="evidence" value="ECO:0007669"/>
    <property type="project" value="UniProtKB-ARBA"/>
</dbReference>
<dbReference type="RefSeq" id="WP_141270234.1">
    <property type="nucleotide sequence ID" value="NZ_BJNW01000021.1"/>
</dbReference>
<sequence length="421" mass="45321">MSSRILIVGLNYAPEHTGIAPYTAGMARALREDGWDVEVVTGLPHYPQWQVHEGYPREDGPLEVIDGVPVRRIPHPVPHDAGQLRRLGMEIVFGLRAARAPWGKPDVVVVITPALFASAIVRVRAALARTPVLVWVQDIYTAGLSETGAAGGLVTRVMRAVEGAFLRSCNGVVVIHDRFSDYLRRHMGVAGERITTVRNWTHIAEAPTVDTAALRQRFGWGPEDVVVLHTGNMGAKQDLPNVAAAAQIAERRGAPLRFVLVGGGHQRPQLEELAATTPRFEVLPSVDNDTYAGLLRAADILLVNERAGLKEMCVPSKLTSYFTAERPVLAAVEAEGPSASELAAADAGIRVAPGDPEALVDGALRLHEEWVATGDTVHRGGRRYVREVLSRGAAVRSFVSALGKLRPGLVAEDRAPATVNS</sequence>
<dbReference type="STRING" id="1272.GCA_900014985_00860"/>
<dbReference type="CDD" id="cd03794">
    <property type="entry name" value="GT4_WbuB-like"/>
    <property type="match status" value="1"/>
</dbReference>
<dbReference type="Pfam" id="PF13692">
    <property type="entry name" value="Glyco_trans_1_4"/>
    <property type="match status" value="1"/>
</dbReference>
<evidence type="ECO:0000259" key="4">
    <source>
        <dbReference type="Pfam" id="PF13579"/>
    </source>
</evidence>
<dbReference type="InterPro" id="IPR028098">
    <property type="entry name" value="Glyco_trans_4-like_N"/>
</dbReference>
<organism evidence="5 6">
    <name type="scientific">Kocuria varians</name>
    <name type="common">Micrococcus varians</name>
    <dbReference type="NCBI Taxonomy" id="1272"/>
    <lineage>
        <taxon>Bacteria</taxon>
        <taxon>Bacillati</taxon>
        <taxon>Actinomycetota</taxon>
        <taxon>Actinomycetes</taxon>
        <taxon>Micrococcales</taxon>
        <taxon>Micrococcaceae</taxon>
        <taxon>Kocuria</taxon>
    </lineage>
</organism>
<reference evidence="5 6" key="1">
    <citation type="submission" date="2019-06" db="EMBL/GenBank/DDBJ databases">
        <title>Whole genome shotgun sequence of Kocuria varians NBRC 15358.</title>
        <authorList>
            <person name="Hosoyama A."/>
            <person name="Uohara A."/>
            <person name="Ohji S."/>
            <person name="Ichikawa N."/>
        </authorList>
    </citation>
    <scope>NUCLEOTIDE SEQUENCE [LARGE SCALE GENOMIC DNA]</scope>
    <source>
        <strain evidence="5 6">NBRC 15358</strain>
    </source>
</reference>
<name>A0A4Y4D474_KOCVA</name>
<keyword evidence="3 5" id="KW-0808">Transferase</keyword>
<accession>A0A4Y4D474</accession>
<evidence type="ECO:0000256" key="3">
    <source>
        <dbReference type="ARBA" id="ARBA00022679"/>
    </source>
</evidence>
<dbReference type="OrthoDB" id="3180470at2"/>
<protein>
    <recommendedName>
        <fullName evidence="1">D-inositol 3-phosphate glycosyltransferase</fullName>
    </recommendedName>
</protein>